<dbReference type="Proteomes" id="UP001164286">
    <property type="component" value="Unassembled WGS sequence"/>
</dbReference>
<dbReference type="GeneID" id="77730355"/>
<evidence type="ECO:0000256" key="2">
    <source>
        <dbReference type="ARBA" id="ARBA00022840"/>
    </source>
</evidence>
<dbReference type="PROSITE" id="PS50011">
    <property type="entry name" value="PROTEIN_KINASE_DOM"/>
    <property type="match status" value="1"/>
</dbReference>
<sequence length="473" mass="51471">MGIQSDIRDHLLSQPASFRKKKEYQIEELLGRGGFGKVLRAGWTPPGGEKRDVALKIINKRLVKDNDQVMDEIRVLEGLDHPHIVHVWDHFESRDKYYIAFELAVGGELFDRISSRGRFTEKDAMDCIRQVLSATAYLHQHRIVHRDLKPENIIYKTKDPSSPLVVADFGIAKHLSDEGEEGEEIFNAAGSFGYAAPEVLLGRGHGMKVDCWSIGVIAYTLLCGYSPFRSDDKGELIKETTKGKIQFHERYWKKVSETARDFIKAMLQVDPKKRLTAEEALQHPWLRDCVGSEHDLAPGIKEHFNAKKRWNKAFVAISAANRLRSASNSASNTPVLSSMPTPTQSPSISPSTSTGTAAHPATPSTAAAYLGVPHTPPSAGANGGNGALTPLSMSEDEDATDGFVTADEAHTGRNSEVALSPKKSGGGSPIKAVKSDEKRVEAKGSPVSEEKPVNGSGGLKGMMGRLGLGRGSI</sequence>
<comment type="caution">
    <text evidence="7">The sequence shown here is derived from an EMBL/GenBank/DDBJ whole genome shotgun (WGS) entry which is preliminary data.</text>
</comment>
<name>A0AA38LS63_9TREE</name>
<dbReference type="Gene3D" id="1.10.510.10">
    <property type="entry name" value="Transferase(Phosphotransferase) domain 1"/>
    <property type="match status" value="1"/>
</dbReference>
<keyword evidence="1 3" id="KW-0547">Nucleotide-binding</keyword>
<comment type="similarity">
    <text evidence="4">Belongs to the protein kinase superfamily.</text>
</comment>
<dbReference type="RefSeq" id="XP_052942026.1">
    <property type="nucleotide sequence ID" value="XM_053091150.1"/>
</dbReference>
<keyword evidence="7" id="KW-0808">Transferase</keyword>
<dbReference type="PROSITE" id="PS00108">
    <property type="entry name" value="PROTEIN_KINASE_ST"/>
    <property type="match status" value="1"/>
</dbReference>
<dbReference type="CDD" id="cd05117">
    <property type="entry name" value="STKc_CAMK"/>
    <property type="match status" value="1"/>
</dbReference>
<keyword evidence="4" id="KW-0723">Serine/threonine-protein kinase</keyword>
<reference evidence="7" key="1">
    <citation type="journal article" date="2022" name="G3 (Bethesda)">
        <title>High quality genome of the basidiomycete yeast Dioszegia hungarica PDD-24b-2 isolated from cloud water.</title>
        <authorList>
            <person name="Jarrige D."/>
            <person name="Haridas S."/>
            <person name="Bleykasten-Grosshans C."/>
            <person name="Joly M."/>
            <person name="Nadalig T."/>
            <person name="Sancelme M."/>
            <person name="Vuilleumier S."/>
            <person name="Grigoriev I.V."/>
            <person name="Amato P."/>
            <person name="Bringel F."/>
        </authorList>
    </citation>
    <scope>NUCLEOTIDE SEQUENCE</scope>
    <source>
        <strain evidence="7">PDD-24b-2</strain>
    </source>
</reference>
<dbReference type="InterPro" id="IPR000719">
    <property type="entry name" value="Prot_kinase_dom"/>
</dbReference>
<feature type="binding site" evidence="3">
    <location>
        <position position="56"/>
    </location>
    <ligand>
        <name>ATP</name>
        <dbReference type="ChEBI" id="CHEBI:30616"/>
    </ligand>
</feature>
<proteinExistence type="inferred from homology"/>
<dbReference type="PANTHER" id="PTHR24347">
    <property type="entry name" value="SERINE/THREONINE-PROTEIN KINASE"/>
    <property type="match status" value="1"/>
</dbReference>
<dbReference type="SUPFAM" id="SSF56112">
    <property type="entry name" value="Protein kinase-like (PK-like)"/>
    <property type="match status" value="1"/>
</dbReference>
<dbReference type="PROSITE" id="PS00107">
    <property type="entry name" value="PROTEIN_KINASE_ATP"/>
    <property type="match status" value="1"/>
</dbReference>
<evidence type="ECO:0000256" key="3">
    <source>
        <dbReference type="PROSITE-ProRule" id="PRU10141"/>
    </source>
</evidence>
<dbReference type="EMBL" id="JAKWFO010000014">
    <property type="protein sequence ID" value="KAI9632249.1"/>
    <property type="molecule type" value="Genomic_DNA"/>
</dbReference>
<keyword evidence="2 3" id="KW-0067">ATP-binding</keyword>
<keyword evidence="8" id="KW-1185">Reference proteome</keyword>
<protein>
    <submittedName>
        <fullName evidence="7">Kinase-like domain-containing protein</fullName>
    </submittedName>
</protein>
<dbReference type="FunFam" id="1.10.510.10:FF:000571">
    <property type="entry name" value="Maternal embryonic leucine zipper kinase"/>
    <property type="match status" value="1"/>
</dbReference>
<feature type="compositionally biased region" description="Low complexity" evidence="5">
    <location>
        <begin position="325"/>
        <end position="368"/>
    </location>
</feature>
<evidence type="ECO:0000313" key="8">
    <source>
        <dbReference type="Proteomes" id="UP001164286"/>
    </source>
</evidence>
<feature type="compositionally biased region" description="Basic and acidic residues" evidence="5">
    <location>
        <begin position="433"/>
        <end position="452"/>
    </location>
</feature>
<dbReference type="InterPro" id="IPR011009">
    <property type="entry name" value="Kinase-like_dom_sf"/>
</dbReference>
<dbReference type="Pfam" id="PF00069">
    <property type="entry name" value="Pkinase"/>
    <property type="match status" value="1"/>
</dbReference>
<evidence type="ECO:0000259" key="6">
    <source>
        <dbReference type="PROSITE" id="PS50011"/>
    </source>
</evidence>
<evidence type="ECO:0000256" key="4">
    <source>
        <dbReference type="RuleBase" id="RU000304"/>
    </source>
</evidence>
<evidence type="ECO:0000256" key="5">
    <source>
        <dbReference type="SAM" id="MobiDB-lite"/>
    </source>
</evidence>
<dbReference type="SMART" id="SM00220">
    <property type="entry name" value="S_TKc"/>
    <property type="match status" value="1"/>
</dbReference>
<dbReference type="AlphaFoldDB" id="A0AA38LS63"/>
<dbReference type="InterPro" id="IPR017441">
    <property type="entry name" value="Protein_kinase_ATP_BS"/>
</dbReference>
<gene>
    <name evidence="7" type="ORF">MKK02DRAFT_40553</name>
</gene>
<dbReference type="InterPro" id="IPR008271">
    <property type="entry name" value="Ser/Thr_kinase_AS"/>
</dbReference>
<evidence type="ECO:0000256" key="1">
    <source>
        <dbReference type="ARBA" id="ARBA00022741"/>
    </source>
</evidence>
<dbReference type="GO" id="GO:0004674">
    <property type="term" value="F:protein serine/threonine kinase activity"/>
    <property type="evidence" value="ECO:0007669"/>
    <property type="project" value="UniProtKB-KW"/>
</dbReference>
<evidence type="ECO:0000313" key="7">
    <source>
        <dbReference type="EMBL" id="KAI9632249.1"/>
    </source>
</evidence>
<dbReference type="GO" id="GO:0005524">
    <property type="term" value="F:ATP binding"/>
    <property type="evidence" value="ECO:0007669"/>
    <property type="project" value="UniProtKB-UniRule"/>
</dbReference>
<feature type="domain" description="Protein kinase" evidence="6">
    <location>
        <begin position="24"/>
        <end position="286"/>
    </location>
</feature>
<feature type="compositionally biased region" description="Gly residues" evidence="5">
    <location>
        <begin position="455"/>
        <end position="473"/>
    </location>
</feature>
<keyword evidence="7" id="KW-0418">Kinase</keyword>
<feature type="region of interest" description="Disordered" evidence="5">
    <location>
        <begin position="325"/>
        <end position="473"/>
    </location>
</feature>
<accession>A0AA38LS63</accession>
<organism evidence="7 8">
    <name type="scientific">Dioszegia hungarica</name>
    <dbReference type="NCBI Taxonomy" id="4972"/>
    <lineage>
        <taxon>Eukaryota</taxon>
        <taxon>Fungi</taxon>
        <taxon>Dikarya</taxon>
        <taxon>Basidiomycota</taxon>
        <taxon>Agaricomycotina</taxon>
        <taxon>Tremellomycetes</taxon>
        <taxon>Tremellales</taxon>
        <taxon>Bulleribasidiaceae</taxon>
        <taxon>Dioszegia</taxon>
    </lineage>
</organism>